<evidence type="ECO:0000256" key="3">
    <source>
        <dbReference type="ARBA" id="ARBA00022729"/>
    </source>
</evidence>
<organism evidence="5 6">
    <name type="scientific">Thermohalobacter berrensis</name>
    <dbReference type="NCBI Taxonomy" id="99594"/>
    <lineage>
        <taxon>Bacteria</taxon>
        <taxon>Bacillati</taxon>
        <taxon>Bacillota</taxon>
        <taxon>Tissierellia</taxon>
        <taxon>Tissierellales</taxon>
        <taxon>Thermohalobacteraceae</taxon>
        <taxon>Thermohalobacter</taxon>
    </lineage>
</organism>
<dbReference type="CDD" id="cd08513">
    <property type="entry name" value="PBP2_thermophilic_Hb8_like"/>
    <property type="match status" value="1"/>
</dbReference>
<dbReference type="InterPro" id="IPR039424">
    <property type="entry name" value="SBP_5"/>
</dbReference>
<comment type="similarity">
    <text evidence="1">Belongs to the bacterial solute-binding protein 5 family.</text>
</comment>
<dbReference type="PIRSF" id="PIRSF002741">
    <property type="entry name" value="MppA"/>
    <property type="match status" value="1"/>
</dbReference>
<dbReference type="Gene3D" id="3.90.76.10">
    <property type="entry name" value="Dipeptide-binding Protein, Domain 1"/>
    <property type="match status" value="1"/>
</dbReference>
<dbReference type="InterPro" id="IPR000914">
    <property type="entry name" value="SBP_5_dom"/>
</dbReference>
<dbReference type="PANTHER" id="PTHR30290">
    <property type="entry name" value="PERIPLASMIC BINDING COMPONENT OF ABC TRANSPORTER"/>
    <property type="match status" value="1"/>
</dbReference>
<dbReference type="RefSeq" id="WP_120167945.1">
    <property type="nucleotide sequence ID" value="NZ_MCIB01000007.1"/>
</dbReference>
<dbReference type="EMBL" id="MCIB01000007">
    <property type="protein sequence ID" value="RKD33173.1"/>
    <property type="molecule type" value="Genomic_DNA"/>
</dbReference>
<keyword evidence="6" id="KW-1185">Reference proteome</keyword>
<name>A0A419T6Z1_9FIRM</name>
<protein>
    <submittedName>
        <fullName evidence="5">Peptide ABC transporter substrate-binding protein</fullName>
    </submittedName>
</protein>
<dbReference type="Gene3D" id="3.10.105.10">
    <property type="entry name" value="Dipeptide-binding Protein, Domain 3"/>
    <property type="match status" value="1"/>
</dbReference>
<dbReference type="GO" id="GO:0042597">
    <property type="term" value="C:periplasmic space"/>
    <property type="evidence" value="ECO:0007669"/>
    <property type="project" value="UniProtKB-ARBA"/>
</dbReference>
<feature type="domain" description="Solute-binding protein family 5" evidence="4">
    <location>
        <begin position="92"/>
        <end position="483"/>
    </location>
</feature>
<dbReference type="Proteomes" id="UP000284177">
    <property type="component" value="Unassembled WGS sequence"/>
</dbReference>
<dbReference type="GO" id="GO:1904680">
    <property type="term" value="F:peptide transmembrane transporter activity"/>
    <property type="evidence" value="ECO:0007669"/>
    <property type="project" value="TreeGrafter"/>
</dbReference>
<evidence type="ECO:0000256" key="1">
    <source>
        <dbReference type="ARBA" id="ARBA00005695"/>
    </source>
</evidence>
<dbReference type="PANTHER" id="PTHR30290:SF9">
    <property type="entry name" value="OLIGOPEPTIDE-BINDING PROTEIN APPA"/>
    <property type="match status" value="1"/>
</dbReference>
<accession>A0A419T6Z1</accession>
<dbReference type="AlphaFoldDB" id="A0A419T6Z1"/>
<comment type="caution">
    <text evidence="5">The sequence shown here is derived from an EMBL/GenBank/DDBJ whole genome shotgun (WGS) entry which is preliminary data.</text>
</comment>
<reference evidence="5 6" key="1">
    <citation type="submission" date="2016-08" db="EMBL/GenBank/DDBJ databases">
        <title>Novel Firmicutes and Novel Genomes.</title>
        <authorList>
            <person name="Poppleton D.I."/>
            <person name="Gribaldo S."/>
        </authorList>
    </citation>
    <scope>NUCLEOTIDE SEQUENCE [LARGE SCALE GENOMIC DNA]</scope>
    <source>
        <strain evidence="5 6">CTT3</strain>
    </source>
</reference>
<evidence type="ECO:0000313" key="5">
    <source>
        <dbReference type="EMBL" id="RKD33173.1"/>
    </source>
</evidence>
<dbReference type="SUPFAM" id="SSF53850">
    <property type="entry name" value="Periplasmic binding protein-like II"/>
    <property type="match status" value="1"/>
</dbReference>
<evidence type="ECO:0000256" key="2">
    <source>
        <dbReference type="ARBA" id="ARBA00022448"/>
    </source>
</evidence>
<evidence type="ECO:0000259" key="4">
    <source>
        <dbReference type="Pfam" id="PF00496"/>
    </source>
</evidence>
<gene>
    <name evidence="5" type="ORF">BET03_09660</name>
</gene>
<keyword evidence="2" id="KW-0813">Transport</keyword>
<dbReference type="InterPro" id="IPR030678">
    <property type="entry name" value="Peptide/Ni-bd"/>
</dbReference>
<sequence length="586" mass="67933">MVFRRIAVIILIISLIFSFVGCEVKNDGKDENGNETEDNIDTEVKPVYGGELILPISNVETLNPLLNRKKSIYYFNKLIYEGLFDIDEKFNVKKVLADNYKITDNGLVINIKLKDNVTWHDGEKFTAEDVKFTIDLLKYGAIDSAYRKMLLNVYNSLEIVDIEHILFTKIIDDYNIEIHFDRSYSNALETLTFPILPRHQFLQDGKINKNSYKNALQKENFTPIGTGPYKFVEYNKLKWIKLESNENWWKGKPYVSNITGKIFKDDNATIAAFKSGLVDLSLAKGIDWEKYVQDRKGKIYEFTSTNYEFLGFNFDKEIFKGEQGKDIRKAIAYGIDKKRIIKKVYLGHGKTTDVPILADSWLASKVDTYKYNKDKAKEILENAGWKDTDNDGVRENENGQKLEFKLLTNSYNILRKETADIIIENLSDIGIKVIPDYEIKKPESITNDQADKQWEEIKGKIIAGDFDIVLLGWELSQIPDLTFAFHSSQIEKGTNFIRYSNDEMDRLLEKAFRAASRKEKKEAYNKLQKLIIDELPYVSLLFRNKAILVADKVEGIDNPTSYNIYNNIEKWFIPEKYQNANQEKEE</sequence>
<dbReference type="Gene3D" id="3.40.190.10">
    <property type="entry name" value="Periplasmic binding protein-like II"/>
    <property type="match status" value="1"/>
</dbReference>
<evidence type="ECO:0000313" key="6">
    <source>
        <dbReference type="Proteomes" id="UP000284177"/>
    </source>
</evidence>
<dbReference type="Pfam" id="PF00496">
    <property type="entry name" value="SBP_bac_5"/>
    <property type="match status" value="1"/>
</dbReference>
<dbReference type="GO" id="GO:0015833">
    <property type="term" value="P:peptide transport"/>
    <property type="evidence" value="ECO:0007669"/>
    <property type="project" value="TreeGrafter"/>
</dbReference>
<keyword evidence="3" id="KW-0732">Signal</keyword>
<dbReference type="GO" id="GO:0043190">
    <property type="term" value="C:ATP-binding cassette (ABC) transporter complex"/>
    <property type="evidence" value="ECO:0007669"/>
    <property type="project" value="InterPro"/>
</dbReference>
<proteinExistence type="inferred from homology"/>
<dbReference type="PROSITE" id="PS51257">
    <property type="entry name" value="PROKAR_LIPOPROTEIN"/>
    <property type="match status" value="1"/>
</dbReference>
<dbReference type="OrthoDB" id="9772924at2"/>